<comment type="caution">
    <text evidence="3">The sequence shown here is derived from an EMBL/GenBank/DDBJ whole genome shotgun (WGS) entry which is preliminary data.</text>
</comment>
<evidence type="ECO:0000256" key="1">
    <source>
        <dbReference type="SAM" id="Coils"/>
    </source>
</evidence>
<keyword evidence="1" id="KW-0175">Coiled coil</keyword>
<name>A0ABV2KA59_SPOPS</name>
<dbReference type="PANTHER" id="PTHR40070:SF1">
    <property type="entry name" value="UPF0478 PROTEIN YTXG"/>
    <property type="match status" value="1"/>
</dbReference>
<feature type="transmembrane region" description="Helical" evidence="2">
    <location>
        <begin position="6"/>
        <end position="27"/>
    </location>
</feature>
<evidence type="ECO:0000256" key="2">
    <source>
        <dbReference type="SAM" id="Phobius"/>
    </source>
</evidence>
<evidence type="ECO:0000313" key="4">
    <source>
        <dbReference type="Proteomes" id="UP001549104"/>
    </source>
</evidence>
<dbReference type="RefSeq" id="WP_067206802.1">
    <property type="nucleotide sequence ID" value="NZ_CP014616.1"/>
</dbReference>
<sequence length="139" mass="15681">MEILLYVSALIASLSLLLIVIFVIITLKSAKQTMGEVSETLKRVETKLTGITEQSEQLMEKTNRIADDAENKLQTLNSLSDSAKKLGNSTDHMNRSILAISDDVATPPEKYRDFMEKATVLTETAARVYYRFQKEKHKN</sequence>
<organism evidence="3 4">
    <name type="scientific">Sporosarcina psychrophila</name>
    <name type="common">Bacillus psychrophilus</name>
    <dbReference type="NCBI Taxonomy" id="1476"/>
    <lineage>
        <taxon>Bacteria</taxon>
        <taxon>Bacillati</taxon>
        <taxon>Bacillota</taxon>
        <taxon>Bacilli</taxon>
        <taxon>Bacillales</taxon>
        <taxon>Caryophanaceae</taxon>
        <taxon>Sporosarcina</taxon>
    </lineage>
</organism>
<evidence type="ECO:0000313" key="3">
    <source>
        <dbReference type="EMBL" id="MET3657973.1"/>
    </source>
</evidence>
<feature type="coiled-coil region" evidence="1">
    <location>
        <begin position="27"/>
        <end position="86"/>
    </location>
</feature>
<dbReference type="InterPro" id="IPR009293">
    <property type="entry name" value="UPF0478"/>
</dbReference>
<dbReference type="Proteomes" id="UP001549104">
    <property type="component" value="Unassembled WGS sequence"/>
</dbReference>
<proteinExistence type="predicted"/>
<keyword evidence="2" id="KW-0472">Membrane</keyword>
<protein>
    <submittedName>
        <fullName evidence="3">Uncharacterized protein YoxC</fullName>
    </submittedName>
</protein>
<dbReference type="PANTHER" id="PTHR40070">
    <property type="entry name" value="UPF0478 PROTEIN YTXG"/>
    <property type="match status" value="1"/>
</dbReference>
<dbReference type="Pfam" id="PF06103">
    <property type="entry name" value="DUF948"/>
    <property type="match status" value="1"/>
</dbReference>
<dbReference type="Gene3D" id="1.10.287.950">
    <property type="entry name" value="Methyl-accepting chemotaxis protein"/>
    <property type="match status" value="1"/>
</dbReference>
<reference evidence="3 4" key="1">
    <citation type="submission" date="2024-06" db="EMBL/GenBank/DDBJ databases">
        <title>Sorghum-associated microbial communities from plants grown in Nebraska, USA.</title>
        <authorList>
            <person name="Schachtman D."/>
        </authorList>
    </citation>
    <scope>NUCLEOTIDE SEQUENCE [LARGE SCALE GENOMIC DNA]</scope>
    <source>
        <strain evidence="3 4">1288</strain>
    </source>
</reference>
<keyword evidence="2" id="KW-0812">Transmembrane</keyword>
<keyword evidence="2" id="KW-1133">Transmembrane helix</keyword>
<gene>
    <name evidence="3" type="ORF">ABIC55_003070</name>
</gene>
<keyword evidence="4" id="KW-1185">Reference proteome</keyword>
<accession>A0ABV2KA59</accession>
<dbReference type="EMBL" id="JBEPME010000004">
    <property type="protein sequence ID" value="MET3657973.1"/>
    <property type="molecule type" value="Genomic_DNA"/>
</dbReference>